<sequence length="202" mass="21162">MDTALRPVVPPLPSVVRLPDGQVDLAQEFVNRLRAAAPQFAIAAGAGSAVVREAVPPARHRRARCRVVLRGTDGTERDLTFLGPVSRPAVMPHRTFEQQIQQWLAARLDGQGAWLVADDEAPDGVAVDLTAWTGRPESAGLAAEAMPLQAVPAEAMPLQAVPAEAVPLQAVPAEAVLPRPLPTAEVATQAMPAQLAVAPLAG</sequence>
<evidence type="ECO:0000313" key="2">
    <source>
        <dbReference type="Proteomes" id="UP000199546"/>
    </source>
</evidence>
<gene>
    <name evidence="1" type="ORF">SAMN05660657_02167</name>
</gene>
<evidence type="ECO:0000313" key="1">
    <source>
        <dbReference type="EMBL" id="SFT65495.1"/>
    </source>
</evidence>
<name>A0A1I6ZSF2_9ACTN</name>
<dbReference type="EMBL" id="FPBA01000006">
    <property type="protein sequence ID" value="SFT65495.1"/>
    <property type="molecule type" value="Genomic_DNA"/>
</dbReference>
<proteinExistence type="predicted"/>
<accession>A0A1I6ZSF2</accession>
<reference evidence="2" key="1">
    <citation type="submission" date="2016-10" db="EMBL/GenBank/DDBJ databases">
        <authorList>
            <person name="Varghese N."/>
            <person name="Submissions S."/>
        </authorList>
    </citation>
    <scope>NUCLEOTIDE SEQUENCE [LARGE SCALE GENOMIC DNA]</scope>
    <source>
        <strain evidence="2">DSM 46136</strain>
    </source>
</reference>
<dbReference type="AlphaFoldDB" id="A0A1I6ZSF2"/>
<organism evidence="1 2">
    <name type="scientific">Geodermatophilus amargosae</name>
    <dbReference type="NCBI Taxonomy" id="1296565"/>
    <lineage>
        <taxon>Bacteria</taxon>
        <taxon>Bacillati</taxon>
        <taxon>Actinomycetota</taxon>
        <taxon>Actinomycetes</taxon>
        <taxon>Geodermatophilales</taxon>
        <taxon>Geodermatophilaceae</taxon>
        <taxon>Geodermatophilus</taxon>
    </lineage>
</organism>
<protein>
    <submittedName>
        <fullName evidence="1">Uncharacterized protein</fullName>
    </submittedName>
</protein>
<keyword evidence="2" id="KW-1185">Reference proteome</keyword>
<dbReference type="STRING" id="1296565.SAMN05660657_02167"/>
<dbReference type="Proteomes" id="UP000199546">
    <property type="component" value="Unassembled WGS sequence"/>
</dbReference>